<keyword evidence="2" id="KW-1185">Reference proteome</keyword>
<proteinExistence type="predicted"/>
<dbReference type="Pfam" id="PF06323">
    <property type="entry name" value="Phage_antiter_Q"/>
    <property type="match status" value="1"/>
</dbReference>
<organism evidence="1 2">
    <name type="scientific">Kluyvera cryocrescens</name>
    <name type="common">Kluyvera citrophila</name>
    <dbReference type="NCBI Taxonomy" id="580"/>
    <lineage>
        <taxon>Bacteria</taxon>
        <taxon>Pseudomonadati</taxon>
        <taxon>Pseudomonadota</taxon>
        <taxon>Gammaproteobacteria</taxon>
        <taxon>Enterobacterales</taxon>
        <taxon>Enterobacteriaceae</taxon>
        <taxon>Kluyvera</taxon>
    </lineage>
</organism>
<dbReference type="InterPro" id="IPR010455">
    <property type="entry name" value="Phage_82_GpQ"/>
</dbReference>
<gene>
    <name evidence="1" type="ORF">NCTC12993_00754</name>
</gene>
<name>A0A485AA82_KLUCR</name>
<evidence type="ECO:0000313" key="1">
    <source>
        <dbReference type="EMBL" id="VFS57565.1"/>
    </source>
</evidence>
<reference evidence="1 2" key="1">
    <citation type="submission" date="2019-03" db="EMBL/GenBank/DDBJ databases">
        <authorList>
            <consortium name="Pathogen Informatics"/>
        </authorList>
    </citation>
    <scope>NUCLEOTIDE SEQUENCE [LARGE SCALE GENOMIC DNA]</scope>
    <source>
        <strain evidence="1 2">NCTC12993</strain>
    </source>
</reference>
<accession>A0A485AA82</accession>
<evidence type="ECO:0000313" key="2">
    <source>
        <dbReference type="Proteomes" id="UP000401081"/>
    </source>
</evidence>
<dbReference type="AlphaFoldDB" id="A0A485AA82"/>
<dbReference type="Proteomes" id="UP000401081">
    <property type="component" value="Unassembled WGS sequence"/>
</dbReference>
<dbReference type="EMBL" id="CAADJD010000009">
    <property type="protein sequence ID" value="VFS57565.1"/>
    <property type="molecule type" value="Genomic_DNA"/>
</dbReference>
<sequence length="106" mass="12067">MCEHVWNNYQKCQVDNPLQSRVIKKLIGLVWLAGQEVAAMRSNETYKDYAGAALARMVSVDRSTWLRVYSGHWAALKAAFADLDEHALSLALDHFEDEEVLKVVEM</sequence>
<protein>
    <submittedName>
        <fullName evidence="1">Phage antitermination protein Q</fullName>
    </submittedName>
</protein>